<organism evidence="1 2">
    <name type="scientific">Polaribacter porphyrae</name>
    <dbReference type="NCBI Taxonomy" id="1137780"/>
    <lineage>
        <taxon>Bacteria</taxon>
        <taxon>Pseudomonadati</taxon>
        <taxon>Bacteroidota</taxon>
        <taxon>Flavobacteriia</taxon>
        <taxon>Flavobacteriales</taxon>
        <taxon>Flavobacteriaceae</taxon>
    </lineage>
</organism>
<gene>
    <name evidence="1" type="ORF">BTO18_05115</name>
</gene>
<sequence>MKKILLGFLLIPFTMSLLAIVKYNIQLNNFIDDVKYETQENKNIDQQNKTEVYILGTLHFETEKLKRHHFYNRIDSISPDIILYEGIESTVKRMVKRTDFIAQLMNAFKKEKKIESAVVLKYLDKNLDCKVLPYEWEIRDKYHRKYKLRKNSKNMINGVLKLYSNKLLNEEETAVIDSFLVINKSLVTIDNNPTINKINNLKTDSILRKRQNYIYNKIPKIARNRKELKKYFDFIPFHESYWDTRNKAMAQNILNHIKLNPNKKIIVLNGFYHRYYLIDELKKYELYYSFRLMF</sequence>
<dbReference type="EMBL" id="MSCN01000001">
    <property type="protein sequence ID" value="PQJ78604.1"/>
    <property type="molecule type" value="Genomic_DNA"/>
</dbReference>
<dbReference type="OrthoDB" id="641734at2"/>
<evidence type="ECO:0000313" key="2">
    <source>
        <dbReference type="Proteomes" id="UP000238882"/>
    </source>
</evidence>
<protein>
    <recommendedName>
        <fullName evidence="3">Haem-binding uptake Tiki superfamily ChaN domain-containing protein</fullName>
    </recommendedName>
</protein>
<name>A0A2S7WLW9_9FLAO</name>
<dbReference type="AlphaFoldDB" id="A0A2S7WLW9"/>
<evidence type="ECO:0000313" key="1">
    <source>
        <dbReference type="EMBL" id="PQJ78604.1"/>
    </source>
</evidence>
<comment type="caution">
    <text evidence="1">The sequence shown here is derived from an EMBL/GenBank/DDBJ whole genome shotgun (WGS) entry which is preliminary data.</text>
</comment>
<dbReference type="Proteomes" id="UP000238882">
    <property type="component" value="Unassembled WGS sequence"/>
</dbReference>
<reference evidence="1 2" key="1">
    <citation type="submission" date="2016-12" db="EMBL/GenBank/DDBJ databases">
        <title>Trade-off between light-utilization and light-protection in marine flavobacteria.</title>
        <authorList>
            <person name="Kumagai Y."/>
            <person name="Yoshizawa S."/>
            <person name="Kogure K."/>
            <person name="Iwasaki W."/>
        </authorList>
    </citation>
    <scope>NUCLEOTIDE SEQUENCE [LARGE SCALE GENOMIC DNA]</scope>
    <source>
        <strain evidence="1 2">NBRC 108759</strain>
    </source>
</reference>
<dbReference type="RefSeq" id="WP_105015194.1">
    <property type="nucleotide sequence ID" value="NZ_MSCN01000001.1"/>
</dbReference>
<evidence type="ECO:0008006" key="3">
    <source>
        <dbReference type="Google" id="ProtNLM"/>
    </source>
</evidence>
<proteinExistence type="predicted"/>
<accession>A0A2S7WLW9</accession>
<keyword evidence="2" id="KW-1185">Reference proteome</keyword>